<dbReference type="AlphaFoldDB" id="A0A8H6K5G2"/>
<evidence type="ECO:0000313" key="2">
    <source>
        <dbReference type="EMBL" id="KAF6824796.1"/>
    </source>
</evidence>
<dbReference type="Proteomes" id="UP000654918">
    <property type="component" value="Unassembled WGS sequence"/>
</dbReference>
<reference evidence="2" key="1">
    <citation type="journal article" date="2020" name="Phytopathology">
        <title>Genome Sequence Resources of Colletotrichum truncatum, C. plurivorum, C. musicola, and C. sojae: Four Species Pathogenic to Soybean (Glycine max).</title>
        <authorList>
            <person name="Rogerio F."/>
            <person name="Boufleur T.R."/>
            <person name="Ciampi-Guillardi M."/>
            <person name="Sukno S.A."/>
            <person name="Thon M.R."/>
            <person name="Massola Junior N.S."/>
            <person name="Baroncelli R."/>
        </authorList>
    </citation>
    <scope>NUCLEOTIDE SEQUENCE</scope>
    <source>
        <strain evidence="2">LFN00145</strain>
    </source>
</reference>
<dbReference type="InterPro" id="IPR031352">
    <property type="entry name" value="SesA"/>
</dbReference>
<evidence type="ECO:0000313" key="3">
    <source>
        <dbReference type="Proteomes" id="UP000654918"/>
    </source>
</evidence>
<gene>
    <name evidence="2" type="ORF">CPLU01_10660</name>
</gene>
<dbReference type="Pfam" id="PF17107">
    <property type="entry name" value="SesA"/>
    <property type="match status" value="1"/>
</dbReference>
<feature type="domain" description="NACHT-NTPase and P-loop NTPases N-terminal" evidence="1">
    <location>
        <begin position="74"/>
        <end position="189"/>
    </location>
</feature>
<comment type="caution">
    <text evidence="2">The sequence shown here is derived from an EMBL/GenBank/DDBJ whole genome shotgun (WGS) entry which is preliminary data.</text>
</comment>
<dbReference type="EMBL" id="WIGO01000186">
    <property type="protein sequence ID" value="KAF6824796.1"/>
    <property type="molecule type" value="Genomic_DNA"/>
</dbReference>
<proteinExistence type="predicted"/>
<name>A0A8H6K5G2_9PEZI</name>
<protein>
    <recommendedName>
        <fullName evidence="1">NACHT-NTPase and P-loop NTPases N-terminal domain-containing protein</fullName>
    </recommendedName>
</protein>
<organism evidence="2 3">
    <name type="scientific">Colletotrichum plurivorum</name>
    <dbReference type="NCBI Taxonomy" id="2175906"/>
    <lineage>
        <taxon>Eukaryota</taxon>
        <taxon>Fungi</taxon>
        <taxon>Dikarya</taxon>
        <taxon>Ascomycota</taxon>
        <taxon>Pezizomycotina</taxon>
        <taxon>Sordariomycetes</taxon>
        <taxon>Hypocreomycetidae</taxon>
        <taxon>Glomerellales</taxon>
        <taxon>Glomerellaceae</taxon>
        <taxon>Colletotrichum</taxon>
        <taxon>Colletotrichum orchidearum species complex</taxon>
    </lineage>
</organism>
<accession>A0A8H6K5G2</accession>
<evidence type="ECO:0000259" key="1">
    <source>
        <dbReference type="Pfam" id="PF17107"/>
    </source>
</evidence>
<keyword evidence="3" id="KW-1185">Reference proteome</keyword>
<sequence length="209" mass="23846">MVFSDFLPAQYRSITSDPIVTDTVDSATYLDFEIKPLLLHSNFPSFRLRLVHDPSQPSLSTMAEPGTSLNAAIGIIHFIENTTRAYRAIGGIRDLPKAFAVVQKDLPLVGEMMQSIKCKLPKEEDPEIRKTIMLCQQHAMSLWQIFQKLEFWFGQDQDVKQWDMFEVYYLAAMEIFGLANQVDRVAGAIEELKNVDPSIEDSELETSRR</sequence>